<feature type="compositionally biased region" description="Pro residues" evidence="1">
    <location>
        <begin position="32"/>
        <end position="44"/>
    </location>
</feature>
<dbReference type="EMBL" id="BAAARJ010000013">
    <property type="protein sequence ID" value="GAA2623121.1"/>
    <property type="molecule type" value="Genomic_DNA"/>
</dbReference>
<comment type="caution">
    <text evidence="2">The sequence shown here is derived from an EMBL/GenBank/DDBJ whole genome shotgun (WGS) entry which is preliminary data.</text>
</comment>
<feature type="compositionally biased region" description="Polar residues" evidence="1">
    <location>
        <begin position="195"/>
        <end position="206"/>
    </location>
</feature>
<organism evidence="2 3">
    <name type="scientific">Streptomyces axinellae</name>
    <dbReference type="NCBI Taxonomy" id="552788"/>
    <lineage>
        <taxon>Bacteria</taxon>
        <taxon>Bacillati</taxon>
        <taxon>Actinomycetota</taxon>
        <taxon>Actinomycetes</taxon>
        <taxon>Kitasatosporales</taxon>
        <taxon>Streptomycetaceae</taxon>
        <taxon>Streptomyces</taxon>
    </lineage>
</organism>
<dbReference type="RefSeq" id="WP_344567848.1">
    <property type="nucleotide sequence ID" value="NZ_BAAARJ010000013.1"/>
</dbReference>
<feature type="compositionally biased region" description="Basic and acidic residues" evidence="1">
    <location>
        <begin position="112"/>
        <end position="121"/>
    </location>
</feature>
<feature type="compositionally biased region" description="Polar residues" evidence="1">
    <location>
        <begin position="138"/>
        <end position="150"/>
    </location>
</feature>
<accession>A0ABN3QDQ8</accession>
<sequence>MPTKLPGEGEEWDVPLMPHQSGGRRPALARPATPPWVDPTPPWADQPSQSPTPQTTGNGQESRPSDLPAWLADARNDRRGSDVSTVSGLGSETGERVVLERPMSYLPDWAREAGERARRDEEVDGPSNPGAEVVDYYTRNNTATPGQLPSNPLRGVRDTQRAAFGPGSPTPRVQAHGTGSAPPTPSGPSRRQRDASPSPTRQVRGR</sequence>
<feature type="compositionally biased region" description="Polar residues" evidence="1">
    <location>
        <begin position="46"/>
        <end position="62"/>
    </location>
</feature>
<dbReference type="Proteomes" id="UP001501447">
    <property type="component" value="Unassembled WGS sequence"/>
</dbReference>
<evidence type="ECO:0000313" key="3">
    <source>
        <dbReference type="Proteomes" id="UP001501447"/>
    </source>
</evidence>
<evidence type="ECO:0000313" key="2">
    <source>
        <dbReference type="EMBL" id="GAA2623121.1"/>
    </source>
</evidence>
<keyword evidence="3" id="KW-1185">Reference proteome</keyword>
<gene>
    <name evidence="2" type="ORF">GCM10009863_41770</name>
</gene>
<proteinExistence type="predicted"/>
<protein>
    <submittedName>
        <fullName evidence="2">Uncharacterized protein</fullName>
    </submittedName>
</protein>
<feature type="region of interest" description="Disordered" evidence="1">
    <location>
        <begin position="1"/>
        <end position="95"/>
    </location>
</feature>
<feature type="region of interest" description="Disordered" evidence="1">
    <location>
        <begin position="112"/>
        <end position="206"/>
    </location>
</feature>
<evidence type="ECO:0000256" key="1">
    <source>
        <dbReference type="SAM" id="MobiDB-lite"/>
    </source>
</evidence>
<reference evidence="2 3" key="1">
    <citation type="journal article" date="2019" name="Int. J. Syst. Evol. Microbiol.">
        <title>The Global Catalogue of Microorganisms (GCM) 10K type strain sequencing project: providing services to taxonomists for standard genome sequencing and annotation.</title>
        <authorList>
            <consortium name="The Broad Institute Genomics Platform"/>
            <consortium name="The Broad Institute Genome Sequencing Center for Infectious Disease"/>
            <person name="Wu L."/>
            <person name="Ma J."/>
        </authorList>
    </citation>
    <scope>NUCLEOTIDE SEQUENCE [LARGE SCALE GENOMIC DNA]</scope>
    <source>
        <strain evidence="2 3">JCM 16373</strain>
    </source>
</reference>
<name>A0ABN3QDQ8_9ACTN</name>